<organism evidence="1 2">
    <name type="scientific">Streptomyces vastus</name>
    <dbReference type="NCBI Taxonomy" id="285451"/>
    <lineage>
        <taxon>Bacteria</taxon>
        <taxon>Bacillati</taxon>
        <taxon>Actinomycetota</taxon>
        <taxon>Actinomycetes</taxon>
        <taxon>Kitasatosporales</taxon>
        <taxon>Streptomycetaceae</taxon>
        <taxon>Streptomyces</taxon>
    </lineage>
</organism>
<sequence length="150" mass="16094">MAPRQLSNRLLDNWLRPGAGHLVHVHQVASGEAALVRERRLEICGESGHGLGAPALLLLAGQDELSDLPVHLDQFGVHGSLCAEACARDGFLDLAQEVAVPGGQGLLLGGEAGLRLDVLVHEVRLAHGDRYAGANRFMSSERVRLERVFV</sequence>
<accession>A0ABP6CNS3</accession>
<proteinExistence type="predicted"/>
<evidence type="ECO:0000313" key="1">
    <source>
        <dbReference type="EMBL" id="GAA2624903.1"/>
    </source>
</evidence>
<gene>
    <name evidence="1" type="ORF">GCM10010307_11530</name>
</gene>
<comment type="caution">
    <text evidence="1">The sequence shown here is derived from an EMBL/GenBank/DDBJ whole genome shotgun (WGS) entry which is preliminary data.</text>
</comment>
<keyword evidence="2" id="KW-1185">Reference proteome</keyword>
<reference evidence="2" key="1">
    <citation type="journal article" date="2019" name="Int. J. Syst. Evol. Microbiol.">
        <title>The Global Catalogue of Microorganisms (GCM) 10K type strain sequencing project: providing services to taxonomists for standard genome sequencing and annotation.</title>
        <authorList>
            <consortium name="The Broad Institute Genomics Platform"/>
            <consortium name="The Broad Institute Genome Sequencing Center for Infectious Disease"/>
            <person name="Wu L."/>
            <person name="Ma J."/>
        </authorList>
    </citation>
    <scope>NUCLEOTIDE SEQUENCE [LARGE SCALE GENOMIC DNA]</scope>
    <source>
        <strain evidence="2">JCM 4524</strain>
    </source>
</reference>
<evidence type="ECO:0000313" key="2">
    <source>
        <dbReference type="Proteomes" id="UP001500151"/>
    </source>
</evidence>
<dbReference type="Proteomes" id="UP001500151">
    <property type="component" value="Unassembled WGS sequence"/>
</dbReference>
<protein>
    <submittedName>
        <fullName evidence="1">Uncharacterized protein</fullName>
    </submittedName>
</protein>
<dbReference type="EMBL" id="BAAASJ010000016">
    <property type="protein sequence ID" value="GAA2624903.1"/>
    <property type="molecule type" value="Genomic_DNA"/>
</dbReference>
<name>A0ABP6CNS3_9ACTN</name>